<name>A0A381Y6T1_9ZZZZ</name>
<feature type="non-terminal residue" evidence="1">
    <location>
        <position position="23"/>
    </location>
</feature>
<accession>A0A381Y6T1</accession>
<protein>
    <submittedName>
        <fullName evidence="1">Uncharacterized protein</fullName>
    </submittedName>
</protein>
<sequence length="23" mass="2638">MIPGMMCDERIFAHQIEELGTDT</sequence>
<gene>
    <name evidence="1" type="ORF">METZ01_LOCUS125186</name>
</gene>
<organism evidence="1">
    <name type="scientific">marine metagenome</name>
    <dbReference type="NCBI Taxonomy" id="408172"/>
    <lineage>
        <taxon>unclassified sequences</taxon>
        <taxon>metagenomes</taxon>
        <taxon>ecological metagenomes</taxon>
    </lineage>
</organism>
<dbReference type="EMBL" id="UINC01017445">
    <property type="protein sequence ID" value="SVA72332.1"/>
    <property type="molecule type" value="Genomic_DNA"/>
</dbReference>
<evidence type="ECO:0000313" key="1">
    <source>
        <dbReference type="EMBL" id="SVA72332.1"/>
    </source>
</evidence>
<dbReference type="AlphaFoldDB" id="A0A381Y6T1"/>
<proteinExistence type="predicted"/>
<reference evidence="1" key="1">
    <citation type="submission" date="2018-05" db="EMBL/GenBank/DDBJ databases">
        <authorList>
            <person name="Lanie J.A."/>
            <person name="Ng W.-L."/>
            <person name="Kazmierczak K.M."/>
            <person name="Andrzejewski T.M."/>
            <person name="Davidsen T.M."/>
            <person name="Wayne K.J."/>
            <person name="Tettelin H."/>
            <person name="Glass J.I."/>
            <person name="Rusch D."/>
            <person name="Podicherti R."/>
            <person name="Tsui H.-C.T."/>
            <person name="Winkler M.E."/>
        </authorList>
    </citation>
    <scope>NUCLEOTIDE SEQUENCE</scope>
</reference>